<sequence>MKTIVKLVACVVAVSVPFAGIAQDIKPGTRITVTSDWHAKNGGPYSPNIVSCNSNSGLCLKDTGTSAQVNAMTKTAKGLQVVFKDYGVVYMFRPGGKGTFHDMNGKQTGTFAWVQ</sequence>
<reference evidence="2 3" key="1">
    <citation type="submission" date="2019-12" db="EMBL/GenBank/DDBJ databases">
        <title>Strain KN286 was isolated from seawater, which was collected from Caroline Seamount in the tropical western Pacific.</title>
        <authorList>
            <person name="Wang Q."/>
        </authorList>
    </citation>
    <scope>NUCLEOTIDE SEQUENCE [LARGE SCALE GENOMIC DNA]</scope>
    <source>
        <strain evidence="2 3">KN286</strain>
    </source>
</reference>
<dbReference type="AlphaFoldDB" id="A0A6B0TPV7"/>
<comment type="caution">
    <text evidence="2">The sequence shown here is derived from an EMBL/GenBank/DDBJ whole genome shotgun (WGS) entry which is preliminary data.</text>
</comment>
<dbReference type="RefSeq" id="WP_160854916.1">
    <property type="nucleotide sequence ID" value="NZ_WUWG01000003.1"/>
</dbReference>
<proteinExistence type="predicted"/>
<organism evidence="2 3">
    <name type="scientific">Oceanomicrobium pacificus</name>
    <dbReference type="NCBI Taxonomy" id="2692916"/>
    <lineage>
        <taxon>Bacteria</taxon>
        <taxon>Pseudomonadati</taxon>
        <taxon>Pseudomonadota</taxon>
        <taxon>Alphaproteobacteria</taxon>
        <taxon>Rhodobacterales</taxon>
        <taxon>Paracoccaceae</taxon>
        <taxon>Oceanomicrobium</taxon>
    </lineage>
</organism>
<gene>
    <name evidence="2" type="ORF">GSH16_10940</name>
</gene>
<feature type="signal peptide" evidence="1">
    <location>
        <begin position="1"/>
        <end position="22"/>
    </location>
</feature>
<evidence type="ECO:0000256" key="1">
    <source>
        <dbReference type="SAM" id="SignalP"/>
    </source>
</evidence>
<dbReference type="Proteomes" id="UP000436016">
    <property type="component" value="Unassembled WGS sequence"/>
</dbReference>
<evidence type="ECO:0000313" key="3">
    <source>
        <dbReference type="Proteomes" id="UP000436016"/>
    </source>
</evidence>
<dbReference type="EMBL" id="WUWG01000003">
    <property type="protein sequence ID" value="MXU65966.1"/>
    <property type="molecule type" value="Genomic_DNA"/>
</dbReference>
<name>A0A6B0TPV7_9RHOB</name>
<keyword evidence="3" id="KW-1185">Reference proteome</keyword>
<accession>A0A6B0TPV7</accession>
<keyword evidence="1" id="KW-0732">Signal</keyword>
<evidence type="ECO:0000313" key="2">
    <source>
        <dbReference type="EMBL" id="MXU65966.1"/>
    </source>
</evidence>
<protein>
    <submittedName>
        <fullName evidence="2">Uncharacterized protein</fullName>
    </submittedName>
</protein>
<feature type="chain" id="PRO_5025692011" evidence="1">
    <location>
        <begin position="23"/>
        <end position="115"/>
    </location>
</feature>